<sequence>MVAKAALRKKGKLCWISKNTWSHRSHNIYILRSRVKNRTLAFFSLLGLMIQRAIAAGGSLEGDQMQSYKQPSYGAFCWFHEQKYRQNLFWEYSPQSFFAASI</sequence>
<dbReference type="EMBL" id="GEVL01022384">
    <property type="protein sequence ID" value="JAU54957.1"/>
    <property type="molecule type" value="Transcribed_RNA"/>
</dbReference>
<accession>A0A1J3GIN4</accession>
<dbReference type="AlphaFoldDB" id="A0A1J3GIN4"/>
<protein>
    <submittedName>
        <fullName evidence="1">Uncharacterized protein</fullName>
    </submittedName>
</protein>
<name>A0A1J3GIN4_NOCCA</name>
<reference evidence="1" key="1">
    <citation type="submission" date="2016-07" db="EMBL/GenBank/DDBJ databases">
        <title>De novo transcriptome assembly of four accessions of the metal hyperaccumulator plant Noccaea caerulescens.</title>
        <authorList>
            <person name="Blande D."/>
            <person name="Halimaa P."/>
            <person name="Tervahauta A.I."/>
            <person name="Aarts M.G."/>
            <person name="Karenlampi S.O."/>
        </authorList>
    </citation>
    <scope>NUCLEOTIDE SEQUENCE</scope>
</reference>
<organism evidence="1">
    <name type="scientific">Noccaea caerulescens</name>
    <name type="common">Alpine penny-cress</name>
    <name type="synonym">Thlaspi caerulescens</name>
    <dbReference type="NCBI Taxonomy" id="107243"/>
    <lineage>
        <taxon>Eukaryota</taxon>
        <taxon>Viridiplantae</taxon>
        <taxon>Streptophyta</taxon>
        <taxon>Embryophyta</taxon>
        <taxon>Tracheophyta</taxon>
        <taxon>Spermatophyta</taxon>
        <taxon>Magnoliopsida</taxon>
        <taxon>eudicotyledons</taxon>
        <taxon>Gunneridae</taxon>
        <taxon>Pentapetalae</taxon>
        <taxon>rosids</taxon>
        <taxon>malvids</taxon>
        <taxon>Brassicales</taxon>
        <taxon>Brassicaceae</taxon>
        <taxon>Coluteocarpeae</taxon>
        <taxon>Noccaea</taxon>
    </lineage>
</organism>
<proteinExistence type="predicted"/>
<gene>
    <name evidence="1" type="ORF">LE_TR5550_c0_g1_i1_g.20474</name>
</gene>
<evidence type="ECO:0000313" key="1">
    <source>
        <dbReference type="EMBL" id="JAU54957.1"/>
    </source>
</evidence>